<dbReference type="RefSeq" id="WP_047762315.1">
    <property type="nucleotide sequence ID" value="NZ_LAQL01000002.1"/>
</dbReference>
<dbReference type="EMBL" id="LAQL01000002">
    <property type="protein sequence ID" value="KLN62189.1"/>
    <property type="molecule type" value="Genomic_DNA"/>
</dbReference>
<evidence type="ECO:0000313" key="9">
    <source>
        <dbReference type="Proteomes" id="UP000035444"/>
    </source>
</evidence>
<dbReference type="Pfam" id="PF01522">
    <property type="entry name" value="Polysacc_deac_1"/>
    <property type="match status" value="1"/>
</dbReference>
<dbReference type="OrthoDB" id="9814639at2"/>
<sequence>MSAEYLGGHILLYHGVFESIPTGLESRLHNVSPVDFREQIRWLRGQFEVVSLNDFIAVPDKRGLATITFDDAYADLFTNAIPWLIEEKLPSTIFLNSNLIDGAIFWRDKVRLILSKKLEKAFLKYFEHEKWIQSIKTERFYKDSKKVELNSQFVDQALDTFLVENNLEDELDALTKVIATEDDLIDNPLVSYGNHSASHYVLSSLTPDQQRKEIVSGQAWLNSREYRRTSSFAVPFGGTKDINPNTFRFAKEAGCSAVLMSRRAVNTMKQKDPVTELLILERYMTPPTLEELVDLSHKLDRIA</sequence>
<evidence type="ECO:0000256" key="3">
    <source>
        <dbReference type="ARBA" id="ARBA00010973"/>
    </source>
</evidence>
<dbReference type="InterPro" id="IPR002509">
    <property type="entry name" value="NODB_dom"/>
</dbReference>
<dbReference type="PROSITE" id="PS51677">
    <property type="entry name" value="NODB"/>
    <property type="match status" value="1"/>
</dbReference>
<dbReference type="SUPFAM" id="SSF88713">
    <property type="entry name" value="Glycoside hydrolase/deacetylase"/>
    <property type="match status" value="1"/>
</dbReference>
<evidence type="ECO:0000256" key="1">
    <source>
        <dbReference type="ARBA" id="ARBA00003236"/>
    </source>
</evidence>
<evidence type="ECO:0000313" key="8">
    <source>
        <dbReference type="EMBL" id="KLN62189.1"/>
    </source>
</evidence>
<reference evidence="8 9" key="1">
    <citation type="submission" date="2015-03" db="EMBL/GenBank/DDBJ databases">
        <title>Genome Sequence of Kiloniella spongiae MEBiC09566, isolated from a marine sponge.</title>
        <authorList>
            <person name="Shao Z."/>
            <person name="Wang L."/>
            <person name="Li X."/>
        </authorList>
    </citation>
    <scope>NUCLEOTIDE SEQUENCE [LARGE SCALE GENOMIC DNA]</scope>
    <source>
        <strain evidence="8 9">MEBiC09566</strain>
    </source>
</reference>
<evidence type="ECO:0000256" key="6">
    <source>
        <dbReference type="ARBA" id="ARBA00032976"/>
    </source>
</evidence>
<comment type="subcellular location">
    <subcellularLocation>
        <location evidence="2">Secreted</location>
    </subcellularLocation>
</comment>
<comment type="similarity">
    <text evidence="3">Belongs to the polysaccharide deacetylase family.</text>
</comment>
<proteinExistence type="inferred from homology"/>
<protein>
    <recommendedName>
        <fullName evidence="4">Chitooligosaccharide deacetylase</fullName>
    </recommendedName>
    <alternativeName>
        <fullName evidence="6">Nodulation protein B</fullName>
    </alternativeName>
</protein>
<name>A0A0H2MHX1_9PROT</name>
<evidence type="ECO:0000259" key="7">
    <source>
        <dbReference type="PROSITE" id="PS51677"/>
    </source>
</evidence>
<dbReference type="GO" id="GO:0005975">
    <property type="term" value="P:carbohydrate metabolic process"/>
    <property type="evidence" value="ECO:0007669"/>
    <property type="project" value="InterPro"/>
</dbReference>
<keyword evidence="5" id="KW-0732">Signal</keyword>
<dbReference type="AlphaFoldDB" id="A0A0H2MHX1"/>
<evidence type="ECO:0000256" key="2">
    <source>
        <dbReference type="ARBA" id="ARBA00004613"/>
    </source>
</evidence>
<accession>A0A0H2MHX1</accession>
<dbReference type="STRING" id="1489064.WH96_01275"/>
<keyword evidence="9" id="KW-1185">Reference proteome</keyword>
<gene>
    <name evidence="8" type="ORF">WH96_01275</name>
</gene>
<dbReference type="Gene3D" id="3.20.20.370">
    <property type="entry name" value="Glycoside hydrolase/deacetylase"/>
    <property type="match status" value="1"/>
</dbReference>
<dbReference type="InterPro" id="IPR051398">
    <property type="entry name" value="Polysacch_Deacetylase"/>
</dbReference>
<feature type="domain" description="NodB homology" evidence="7">
    <location>
        <begin position="63"/>
        <end position="303"/>
    </location>
</feature>
<dbReference type="CDD" id="cd10918">
    <property type="entry name" value="CE4_NodB_like_5s_6s"/>
    <property type="match status" value="1"/>
</dbReference>
<dbReference type="Proteomes" id="UP000035444">
    <property type="component" value="Unassembled WGS sequence"/>
</dbReference>
<dbReference type="PANTHER" id="PTHR34216:SF3">
    <property type="entry name" value="POLY-BETA-1,6-N-ACETYL-D-GLUCOSAMINE N-DEACETYLASE"/>
    <property type="match status" value="1"/>
</dbReference>
<comment type="function">
    <text evidence="1">Is involved in generating a small heat-stable compound (Nod), an acylated oligomer of N-acetylglucosamine, that stimulates mitosis in various plant protoplasts.</text>
</comment>
<dbReference type="GO" id="GO:0005576">
    <property type="term" value="C:extracellular region"/>
    <property type="evidence" value="ECO:0007669"/>
    <property type="project" value="UniProtKB-SubCell"/>
</dbReference>
<comment type="caution">
    <text evidence="8">The sequence shown here is derived from an EMBL/GenBank/DDBJ whole genome shotgun (WGS) entry which is preliminary data.</text>
</comment>
<evidence type="ECO:0000256" key="5">
    <source>
        <dbReference type="ARBA" id="ARBA00022729"/>
    </source>
</evidence>
<dbReference type="InterPro" id="IPR011330">
    <property type="entry name" value="Glyco_hydro/deAcase_b/a-brl"/>
</dbReference>
<dbReference type="PANTHER" id="PTHR34216">
    <property type="match status" value="1"/>
</dbReference>
<dbReference type="GO" id="GO:0016810">
    <property type="term" value="F:hydrolase activity, acting on carbon-nitrogen (but not peptide) bonds"/>
    <property type="evidence" value="ECO:0007669"/>
    <property type="project" value="InterPro"/>
</dbReference>
<evidence type="ECO:0000256" key="4">
    <source>
        <dbReference type="ARBA" id="ARBA00020071"/>
    </source>
</evidence>
<organism evidence="8 9">
    <name type="scientific">Kiloniella spongiae</name>
    <dbReference type="NCBI Taxonomy" id="1489064"/>
    <lineage>
        <taxon>Bacteria</taxon>
        <taxon>Pseudomonadati</taxon>
        <taxon>Pseudomonadota</taxon>
        <taxon>Alphaproteobacteria</taxon>
        <taxon>Rhodospirillales</taxon>
        <taxon>Kiloniellaceae</taxon>
        <taxon>Kiloniella</taxon>
    </lineage>
</organism>